<dbReference type="InterPro" id="IPR017900">
    <property type="entry name" value="4Fe4S_Fe_S_CS"/>
</dbReference>
<dbReference type="GO" id="GO:0016491">
    <property type="term" value="F:oxidoreductase activity"/>
    <property type="evidence" value="ECO:0007669"/>
    <property type="project" value="UniProtKB-KW"/>
</dbReference>
<dbReference type="InterPro" id="IPR034457">
    <property type="entry name" value="Organic_radical-activating"/>
</dbReference>
<dbReference type="PROSITE" id="PS01087">
    <property type="entry name" value="RADICAL_ACTIVATING"/>
    <property type="match status" value="1"/>
</dbReference>
<evidence type="ECO:0000313" key="12">
    <source>
        <dbReference type="EMBL" id="MBC8558922.1"/>
    </source>
</evidence>
<dbReference type="EMBL" id="JACRSV010000001">
    <property type="protein sequence ID" value="MBC8558922.1"/>
    <property type="molecule type" value="Genomic_DNA"/>
</dbReference>
<dbReference type="SUPFAM" id="SSF102114">
    <property type="entry name" value="Radical SAM enzymes"/>
    <property type="match status" value="1"/>
</dbReference>
<evidence type="ECO:0000256" key="4">
    <source>
        <dbReference type="ARBA" id="ARBA00022691"/>
    </source>
</evidence>
<keyword evidence="4" id="KW-0949">S-adenosyl-L-methionine</keyword>
<dbReference type="Gene3D" id="3.20.20.70">
    <property type="entry name" value="Aldolase class I"/>
    <property type="match status" value="1"/>
</dbReference>
<evidence type="ECO:0000256" key="1">
    <source>
        <dbReference type="ARBA" id="ARBA00001966"/>
    </source>
</evidence>
<comment type="catalytic activity">
    <reaction evidence="9">
        <text>glycyl-[protein] + reduced [flavodoxin] + S-adenosyl-L-methionine = glycin-2-yl radical-[protein] + semiquinone [flavodoxin] + 5'-deoxyadenosine + L-methionine + H(+)</text>
        <dbReference type="Rhea" id="RHEA:61976"/>
        <dbReference type="Rhea" id="RHEA-COMP:10622"/>
        <dbReference type="Rhea" id="RHEA-COMP:14480"/>
        <dbReference type="Rhea" id="RHEA-COMP:15993"/>
        <dbReference type="Rhea" id="RHEA-COMP:15994"/>
        <dbReference type="ChEBI" id="CHEBI:15378"/>
        <dbReference type="ChEBI" id="CHEBI:17319"/>
        <dbReference type="ChEBI" id="CHEBI:29947"/>
        <dbReference type="ChEBI" id="CHEBI:32722"/>
        <dbReference type="ChEBI" id="CHEBI:57618"/>
        <dbReference type="ChEBI" id="CHEBI:57844"/>
        <dbReference type="ChEBI" id="CHEBI:59789"/>
        <dbReference type="ChEBI" id="CHEBI:140311"/>
    </reaction>
</comment>
<dbReference type="InterPro" id="IPR040074">
    <property type="entry name" value="BssD/PflA/YjjW"/>
</dbReference>
<keyword evidence="7" id="KW-0408">Iron</keyword>
<dbReference type="SUPFAM" id="SSF54862">
    <property type="entry name" value="4Fe-4S ferredoxins"/>
    <property type="match status" value="1"/>
</dbReference>
<keyword evidence="3" id="KW-0004">4Fe-4S</keyword>
<evidence type="ECO:0000256" key="3">
    <source>
        <dbReference type="ARBA" id="ARBA00022485"/>
    </source>
</evidence>
<dbReference type="SFLD" id="SFLDG01066">
    <property type="entry name" value="organic_radical-activating_enz"/>
    <property type="match status" value="1"/>
</dbReference>
<dbReference type="InterPro" id="IPR058240">
    <property type="entry name" value="rSAM_sf"/>
</dbReference>
<dbReference type="AlphaFoldDB" id="A0A926E2B7"/>
<dbReference type="PROSITE" id="PS51379">
    <property type="entry name" value="4FE4S_FER_2"/>
    <property type="match status" value="1"/>
</dbReference>
<evidence type="ECO:0000259" key="10">
    <source>
        <dbReference type="PROSITE" id="PS51379"/>
    </source>
</evidence>
<dbReference type="PANTHER" id="PTHR30352">
    <property type="entry name" value="PYRUVATE FORMATE-LYASE-ACTIVATING ENZYME"/>
    <property type="match status" value="1"/>
</dbReference>
<evidence type="ECO:0000256" key="6">
    <source>
        <dbReference type="ARBA" id="ARBA00023002"/>
    </source>
</evidence>
<evidence type="ECO:0000256" key="5">
    <source>
        <dbReference type="ARBA" id="ARBA00022723"/>
    </source>
</evidence>
<dbReference type="InterPro" id="IPR013785">
    <property type="entry name" value="Aldolase_TIM"/>
</dbReference>
<dbReference type="SFLD" id="SFLDS00029">
    <property type="entry name" value="Radical_SAM"/>
    <property type="match status" value="1"/>
</dbReference>
<organism evidence="12 13">
    <name type="scientific">Fumia xinanensis</name>
    <dbReference type="NCBI Taxonomy" id="2763659"/>
    <lineage>
        <taxon>Bacteria</taxon>
        <taxon>Bacillati</taxon>
        <taxon>Bacillota</taxon>
        <taxon>Clostridia</taxon>
        <taxon>Eubacteriales</taxon>
        <taxon>Oscillospiraceae</taxon>
        <taxon>Fumia</taxon>
    </lineage>
</organism>
<comment type="cofactor">
    <cofactor evidence="1">
        <name>[4Fe-4S] cluster</name>
        <dbReference type="ChEBI" id="CHEBI:49883"/>
    </cofactor>
</comment>
<accession>A0A926E2B7</accession>
<evidence type="ECO:0000313" key="13">
    <source>
        <dbReference type="Proteomes" id="UP000610760"/>
    </source>
</evidence>
<feature type="domain" description="Radical SAM core" evidence="11">
    <location>
        <begin position="14"/>
        <end position="295"/>
    </location>
</feature>
<dbReference type="PROSITE" id="PS00198">
    <property type="entry name" value="4FE4S_FER_1"/>
    <property type="match status" value="1"/>
</dbReference>
<keyword evidence="13" id="KW-1185">Reference proteome</keyword>
<dbReference type="CDD" id="cd01335">
    <property type="entry name" value="Radical_SAM"/>
    <property type="match status" value="1"/>
</dbReference>
<dbReference type="NCBIfam" id="TIGR02494">
    <property type="entry name" value="PFLE_PFLC"/>
    <property type="match status" value="1"/>
</dbReference>
<dbReference type="InterPro" id="IPR012839">
    <property type="entry name" value="Organic_radical_activase"/>
</dbReference>
<dbReference type="GO" id="GO:0046872">
    <property type="term" value="F:metal ion binding"/>
    <property type="evidence" value="ECO:0007669"/>
    <property type="project" value="UniProtKB-KW"/>
</dbReference>
<evidence type="ECO:0000256" key="8">
    <source>
        <dbReference type="ARBA" id="ARBA00023014"/>
    </source>
</evidence>
<feature type="domain" description="4Fe-4S ferredoxin-type" evidence="10">
    <location>
        <begin position="71"/>
        <end position="100"/>
    </location>
</feature>
<proteinExistence type="inferred from homology"/>
<gene>
    <name evidence="12" type="ORF">H8710_02440</name>
</gene>
<dbReference type="RefSeq" id="WP_249293820.1">
    <property type="nucleotide sequence ID" value="NZ_JACRSV010000001.1"/>
</dbReference>
<dbReference type="Pfam" id="PF04055">
    <property type="entry name" value="Radical_SAM"/>
    <property type="match status" value="1"/>
</dbReference>
<evidence type="ECO:0000256" key="2">
    <source>
        <dbReference type="ARBA" id="ARBA00009777"/>
    </source>
</evidence>
<dbReference type="SFLD" id="SFLDG01118">
    <property type="entry name" value="activating_enzymes__group_2"/>
    <property type="match status" value="1"/>
</dbReference>
<dbReference type="Proteomes" id="UP000610760">
    <property type="component" value="Unassembled WGS sequence"/>
</dbReference>
<keyword evidence="8" id="KW-0411">Iron-sulfur</keyword>
<dbReference type="InterPro" id="IPR001989">
    <property type="entry name" value="Radical_activat_CS"/>
</dbReference>
<dbReference type="Gene3D" id="3.30.70.20">
    <property type="match status" value="1"/>
</dbReference>
<evidence type="ECO:0000256" key="7">
    <source>
        <dbReference type="ARBA" id="ARBA00023004"/>
    </source>
</evidence>
<evidence type="ECO:0000256" key="9">
    <source>
        <dbReference type="ARBA" id="ARBA00047365"/>
    </source>
</evidence>
<dbReference type="PROSITE" id="PS51918">
    <property type="entry name" value="RADICAL_SAM"/>
    <property type="match status" value="1"/>
</dbReference>
<keyword evidence="6" id="KW-0560">Oxidoreductase</keyword>
<name>A0A926E2B7_9FIRM</name>
<evidence type="ECO:0000259" key="11">
    <source>
        <dbReference type="PROSITE" id="PS51918"/>
    </source>
</evidence>
<dbReference type="PANTHER" id="PTHR30352:SF4">
    <property type="entry name" value="PYRUVATE FORMATE-LYASE 2-ACTIVATING ENZYME"/>
    <property type="match status" value="1"/>
</dbReference>
<comment type="caution">
    <text evidence="12">The sequence shown here is derived from an EMBL/GenBank/DDBJ whole genome shotgun (WGS) entry which is preliminary data.</text>
</comment>
<comment type="similarity">
    <text evidence="2">Belongs to the organic radical-activating enzymes family.</text>
</comment>
<dbReference type="InterPro" id="IPR007197">
    <property type="entry name" value="rSAM"/>
</dbReference>
<reference evidence="12" key="1">
    <citation type="submission" date="2020-08" db="EMBL/GenBank/DDBJ databases">
        <title>Genome public.</title>
        <authorList>
            <person name="Liu C."/>
            <person name="Sun Q."/>
        </authorList>
    </citation>
    <scope>NUCLEOTIDE SEQUENCE</scope>
    <source>
        <strain evidence="12">NSJ-33</strain>
    </source>
</reference>
<dbReference type="PIRSF" id="PIRSF000371">
    <property type="entry name" value="PFL_act_enz"/>
    <property type="match status" value="1"/>
</dbReference>
<dbReference type="InterPro" id="IPR017896">
    <property type="entry name" value="4Fe4S_Fe-S-bd"/>
</dbReference>
<dbReference type="Pfam" id="PF00037">
    <property type="entry name" value="Fer4"/>
    <property type="match status" value="1"/>
</dbReference>
<protein>
    <submittedName>
        <fullName evidence="12">Glycyl-radical enzyme activating protein</fullName>
    </submittedName>
</protein>
<keyword evidence="5" id="KW-0479">Metal-binding</keyword>
<sequence length="298" mass="33184">MKVNVTEIQHFCTHDGPGIRTVVFMNGCPLSCKWCHNPEARLTGNRIFFTENACIGCQSCALCSAHTFTEAGHLFDRSKCVNCGRCTAVCPSGALENTVFTVDTSEVVAEVLKDRAFYGKTGGITLSGGEPMQQGDAAIEILSKCRKIGLHTAVETCGYFWKEYLPALADTADLLLWDIKDTDEARHVENTGVSLEPMLKNLFCADRFGIKIRLRCICLEGINANEEHFRRVREIAGKLNNLIGIDLLPYHPMGKSKYERLGMTDYFDSNSYIPSKDKIERLRRIGTQGLLLSSRENS</sequence>
<dbReference type="GO" id="GO:0051539">
    <property type="term" value="F:4 iron, 4 sulfur cluster binding"/>
    <property type="evidence" value="ECO:0007669"/>
    <property type="project" value="UniProtKB-KW"/>
</dbReference>